<evidence type="ECO:0000313" key="3">
    <source>
        <dbReference type="Proteomes" id="UP000220133"/>
    </source>
</evidence>
<dbReference type="Gene3D" id="3.90.1580.10">
    <property type="entry name" value="paralog of FGE (formylglycine-generating enzyme)"/>
    <property type="match status" value="1"/>
</dbReference>
<dbReference type="InterPro" id="IPR005532">
    <property type="entry name" value="SUMF_dom"/>
</dbReference>
<organism evidence="2 3">
    <name type="scientific">Chitinophaga caeni</name>
    <dbReference type="NCBI Taxonomy" id="2029983"/>
    <lineage>
        <taxon>Bacteria</taxon>
        <taxon>Pseudomonadati</taxon>
        <taxon>Bacteroidota</taxon>
        <taxon>Chitinophagia</taxon>
        <taxon>Chitinophagales</taxon>
        <taxon>Chitinophagaceae</taxon>
        <taxon>Chitinophaga</taxon>
    </lineage>
</organism>
<evidence type="ECO:0000313" key="2">
    <source>
        <dbReference type="EMBL" id="ATL49955.1"/>
    </source>
</evidence>
<dbReference type="Pfam" id="PF03781">
    <property type="entry name" value="FGE-sulfatase"/>
    <property type="match status" value="1"/>
</dbReference>
<proteinExistence type="predicted"/>
<dbReference type="AlphaFoldDB" id="A0A291R1A2"/>
<reference evidence="2 3" key="1">
    <citation type="submission" date="2017-10" db="EMBL/GenBank/DDBJ databases">
        <title>Paenichitinophaga pekingensis gen. nov., sp. nov., isolated from activated sludge.</title>
        <authorList>
            <person name="Jin D."/>
            <person name="Kong X."/>
            <person name="Deng Y."/>
            <person name="Bai Z."/>
        </authorList>
    </citation>
    <scope>NUCLEOTIDE SEQUENCE [LARGE SCALE GENOMIC DNA]</scope>
    <source>
        <strain evidence="2 3">13</strain>
    </source>
</reference>
<keyword evidence="3" id="KW-1185">Reference proteome</keyword>
<gene>
    <name evidence="2" type="ORF">COR50_18985</name>
</gene>
<dbReference type="KEGG" id="cbae:COR50_18985"/>
<protein>
    <recommendedName>
        <fullName evidence="1">Sulfatase-modifying factor enzyme-like domain-containing protein</fullName>
    </recommendedName>
</protein>
<feature type="domain" description="Sulfatase-modifying factor enzyme-like" evidence="1">
    <location>
        <begin position="51"/>
        <end position="164"/>
    </location>
</feature>
<dbReference type="InterPro" id="IPR042095">
    <property type="entry name" value="SUMF_sf"/>
</dbReference>
<dbReference type="InterPro" id="IPR016187">
    <property type="entry name" value="CTDL_fold"/>
</dbReference>
<accession>A0A291R1A2</accession>
<sequence length="268" mass="31263">MRASEQKEKDRIIQDFLTKMALVKQGAYYRDARCNIYVYRSNGYKDTTGYRPNRDSIDHDYYVSKNLVTDELWWAVMPGTITSVSLSPGYRNKPATENFWTDKNTVMLNKSLQPVYPQRLVSKPYQDILKFIERLNKLTGKQFRLLTAREWEYAARGGQKQQLLKHSYIIGGKKRKGYKYKYIYTYKDWLPVGKNNELDMVFFTKGSSYYSGISELVIDEDNLPNDMKSATIGQRQLAASRVGNAEIFKTREKEPGKGHYNFRLVMGL</sequence>
<name>A0A291R1A2_9BACT</name>
<dbReference type="Proteomes" id="UP000220133">
    <property type="component" value="Chromosome"/>
</dbReference>
<dbReference type="EMBL" id="CP023777">
    <property type="protein sequence ID" value="ATL49955.1"/>
    <property type="molecule type" value="Genomic_DNA"/>
</dbReference>
<dbReference type="SUPFAM" id="SSF56436">
    <property type="entry name" value="C-type lectin-like"/>
    <property type="match status" value="1"/>
</dbReference>
<evidence type="ECO:0000259" key="1">
    <source>
        <dbReference type="Pfam" id="PF03781"/>
    </source>
</evidence>